<feature type="compositionally biased region" description="Low complexity" evidence="1">
    <location>
        <begin position="386"/>
        <end position="398"/>
    </location>
</feature>
<dbReference type="GeneID" id="19905859"/>
<dbReference type="OrthoDB" id="25131at2759"/>
<keyword evidence="5" id="KW-1185">Reference proteome</keyword>
<feature type="transmembrane region" description="Helical" evidence="2">
    <location>
        <begin position="754"/>
        <end position="776"/>
    </location>
</feature>
<evidence type="ECO:0000313" key="5">
    <source>
        <dbReference type="Proteomes" id="UP000016924"/>
    </source>
</evidence>
<feature type="transmembrane region" description="Helical" evidence="2">
    <location>
        <begin position="651"/>
        <end position="672"/>
    </location>
</feature>
<accession>R7Z4T0</accession>
<feature type="transmembrane region" description="Helical" evidence="2">
    <location>
        <begin position="335"/>
        <end position="357"/>
    </location>
</feature>
<feature type="region of interest" description="Disordered" evidence="1">
    <location>
        <begin position="368"/>
        <end position="426"/>
    </location>
</feature>
<feature type="transmembrane region" description="Helical" evidence="2">
    <location>
        <begin position="796"/>
        <end position="819"/>
    </location>
</feature>
<feature type="transmembrane region" description="Helical" evidence="2">
    <location>
        <begin position="607"/>
        <end position="630"/>
    </location>
</feature>
<dbReference type="InterPro" id="IPR013320">
    <property type="entry name" value="ConA-like_dom_sf"/>
</dbReference>
<dbReference type="PANTHER" id="PTHR38121">
    <property type="entry name" value="GH16 DOMAIN-CONTAINING PROTEIN"/>
    <property type="match status" value="1"/>
</dbReference>
<dbReference type="PROSITE" id="PS51257">
    <property type="entry name" value="PROKAR_LIPOPROTEIN"/>
    <property type="match status" value="1"/>
</dbReference>
<dbReference type="SUPFAM" id="SSF49899">
    <property type="entry name" value="Concanavalin A-like lectins/glucanases"/>
    <property type="match status" value="1"/>
</dbReference>
<keyword evidence="2" id="KW-1133">Transmembrane helix</keyword>
<dbReference type="Proteomes" id="UP000016924">
    <property type="component" value="Unassembled WGS sequence"/>
</dbReference>
<dbReference type="Gene3D" id="2.60.120.200">
    <property type="match status" value="1"/>
</dbReference>
<feature type="signal peptide" evidence="3">
    <location>
        <begin position="1"/>
        <end position="26"/>
    </location>
</feature>
<sequence length="1011" mass="111566">MVSSFFRSFITASLAISCLDLRGVSAADESASCSCGYYDSSTQDLFTESIIVYFNETDGALPDDFLVDSFKHNFEKGWNSIYRQDADIANVQLQNATSSSLELYVSPSTPDHLVLGGGIQTTRRDIQYGTFRSLLRSPRQWAGGSALSMRLEYNETESMEINMQNANNPADAWVSTLIRGEFPERGLGVNYSILSNSSMINGTASPWEFTEVRIDWTEEEVRYFIGTNLTRSIKRKGGKIVPETPAPFYLRHWSTGDTYSTEGPPTERSVANVGWARLFFNSSLMTVEEHDNFDARCISTEACPIADTTLRGSSPYRVQATQKWQKPRDNRGKRWAAILLCAISVSISTFLLLHALLKRGTWRKNTAQDVTHGNAQPEAPTGSDASSNGSSQGTLSSGQETPLSSRPYPLSSNPSSSTVYDNGDVVTPLPRYHSEVELTVYQESSGASTPAPSYRSRPASAGATWSQQDGTLGTPAIKDRNSGSTTEDKMFPFPDALAKLNAIKQRETSKELVVKEAEVDSKRSSAVTVNETTPAAFESRSHTADKVTPIGLPAGNRVDYLAGLVAFATLLVTAIHFGLTFVPALLIPGAETHYASENWGRKIPAVLLLNFAWVGPFFTTSTRFLVVNYLKNGNLGNIAEKAIRRTPRLMIPVAAVALLEYFLIDVGVTKWLEYLPSISWSTWPYVVNYKNFGHYVSEVIEVAYLVPNAAPQIILNYCTGVLWTIPVQLQGSWLVLLGVVVIREIKTPWKRFGYYAFCVINHWYAQSWGSFLWMGLLLADLDVTYKYKPWLHARPVAYWLFLAVSFSFVLSGMAVDLIAQFRTTNFSVLENNLHPDTATGLPLGATPNGGYPPYYIPRLNGLFFAVGLQAMVEVSPLVQRALSCKALIVIFPHILTIYLIHGLIFWSLGAWICVHLAALGLAYWLNLLIVAISCYAVMGLSLPVLTPVIETLGGNVALHIWQCATEEPAPSRRTLYPYGKGLILDEKKVHDAASQDAEKNAASKDGRDLTP</sequence>
<keyword evidence="2" id="KW-0812">Transmembrane</keyword>
<evidence type="ECO:0000313" key="4">
    <source>
        <dbReference type="EMBL" id="EON69190.1"/>
    </source>
</evidence>
<feature type="chain" id="PRO_5004450411" evidence="3">
    <location>
        <begin position="27"/>
        <end position="1011"/>
    </location>
</feature>
<feature type="transmembrane region" description="Helical" evidence="2">
    <location>
        <begin position="721"/>
        <end position="742"/>
    </location>
</feature>
<dbReference type="HOGENOM" id="CLU_297715_0_0_1"/>
<feature type="transmembrane region" description="Helical" evidence="2">
    <location>
        <begin position="560"/>
        <end position="587"/>
    </location>
</feature>
<dbReference type="AlphaFoldDB" id="R7Z4T0"/>
<feature type="region of interest" description="Disordered" evidence="1">
    <location>
        <begin position="989"/>
        <end position="1011"/>
    </location>
</feature>
<protein>
    <submittedName>
        <fullName evidence="4">Uncharacterized protein</fullName>
    </submittedName>
</protein>
<dbReference type="PANTHER" id="PTHR38121:SF2">
    <property type="entry name" value="ACYLTRANSFERASE 3 DOMAIN-CONTAINING PROTEIN"/>
    <property type="match status" value="1"/>
</dbReference>
<feature type="region of interest" description="Disordered" evidence="1">
    <location>
        <begin position="441"/>
        <end position="490"/>
    </location>
</feature>
<organism evidence="4 5">
    <name type="scientific">Coniosporium apollinis (strain CBS 100218)</name>
    <name type="common">Rock-inhabiting black yeast</name>
    <dbReference type="NCBI Taxonomy" id="1168221"/>
    <lineage>
        <taxon>Eukaryota</taxon>
        <taxon>Fungi</taxon>
        <taxon>Dikarya</taxon>
        <taxon>Ascomycota</taxon>
        <taxon>Pezizomycotina</taxon>
        <taxon>Dothideomycetes</taxon>
        <taxon>Dothideomycetes incertae sedis</taxon>
        <taxon>Coniosporium</taxon>
    </lineage>
</organism>
<dbReference type="CDD" id="cd00413">
    <property type="entry name" value="Glyco_hydrolase_16"/>
    <property type="match status" value="1"/>
</dbReference>
<feature type="transmembrane region" description="Helical" evidence="2">
    <location>
        <begin position="921"/>
        <end position="945"/>
    </location>
</feature>
<dbReference type="EMBL" id="JH767608">
    <property type="protein sequence ID" value="EON69190.1"/>
    <property type="molecule type" value="Genomic_DNA"/>
</dbReference>
<evidence type="ECO:0000256" key="2">
    <source>
        <dbReference type="SAM" id="Phobius"/>
    </source>
</evidence>
<dbReference type="OMA" id="WTIAVQL"/>
<keyword evidence="2" id="KW-0472">Membrane</keyword>
<proteinExistence type="predicted"/>
<gene>
    <name evidence="4" type="ORF">W97_08548</name>
</gene>
<name>R7Z4T0_CONA1</name>
<feature type="transmembrane region" description="Helical" evidence="2">
    <location>
        <begin position="886"/>
        <end position="909"/>
    </location>
</feature>
<keyword evidence="3" id="KW-0732">Signal</keyword>
<dbReference type="STRING" id="1168221.R7Z4T0"/>
<feature type="compositionally biased region" description="Polar residues" evidence="1">
    <location>
        <begin position="441"/>
        <end position="451"/>
    </location>
</feature>
<evidence type="ECO:0000256" key="3">
    <source>
        <dbReference type="SAM" id="SignalP"/>
    </source>
</evidence>
<feature type="compositionally biased region" description="Polar residues" evidence="1">
    <location>
        <begin position="399"/>
        <end position="420"/>
    </location>
</feature>
<evidence type="ECO:0000256" key="1">
    <source>
        <dbReference type="SAM" id="MobiDB-lite"/>
    </source>
</evidence>
<reference evidence="5" key="1">
    <citation type="submission" date="2012-06" db="EMBL/GenBank/DDBJ databases">
        <title>The genome sequence of Coniosporium apollinis CBS 100218.</title>
        <authorList>
            <consortium name="The Broad Institute Genome Sequencing Platform"/>
            <person name="Cuomo C."/>
            <person name="Gorbushina A."/>
            <person name="Noack S."/>
            <person name="Walker B."/>
            <person name="Young S.K."/>
            <person name="Zeng Q."/>
            <person name="Gargeya S."/>
            <person name="Fitzgerald M."/>
            <person name="Haas B."/>
            <person name="Abouelleil A."/>
            <person name="Alvarado L."/>
            <person name="Arachchi H.M."/>
            <person name="Berlin A.M."/>
            <person name="Chapman S.B."/>
            <person name="Goldberg J."/>
            <person name="Griggs A."/>
            <person name="Gujja S."/>
            <person name="Hansen M."/>
            <person name="Howarth C."/>
            <person name="Imamovic A."/>
            <person name="Larimer J."/>
            <person name="McCowan C."/>
            <person name="Montmayeur A."/>
            <person name="Murphy C."/>
            <person name="Neiman D."/>
            <person name="Pearson M."/>
            <person name="Priest M."/>
            <person name="Roberts A."/>
            <person name="Saif S."/>
            <person name="Shea T."/>
            <person name="Sisk P."/>
            <person name="Sykes S."/>
            <person name="Wortman J."/>
            <person name="Nusbaum C."/>
            <person name="Birren B."/>
        </authorList>
    </citation>
    <scope>NUCLEOTIDE SEQUENCE [LARGE SCALE GENOMIC DNA]</scope>
    <source>
        <strain evidence="5">CBS 100218</strain>
    </source>
</reference>
<feature type="compositionally biased region" description="Basic and acidic residues" evidence="1">
    <location>
        <begin position="477"/>
        <end position="490"/>
    </location>
</feature>
<dbReference type="RefSeq" id="XP_007784507.1">
    <property type="nucleotide sequence ID" value="XM_007786317.1"/>
</dbReference>
<dbReference type="eggNOG" id="ENOG502QU2I">
    <property type="taxonomic scope" value="Eukaryota"/>
</dbReference>